<evidence type="ECO:0000313" key="2">
    <source>
        <dbReference type="EMBL" id="RJP59732.1"/>
    </source>
</evidence>
<name>A0A3A4R462_9BACT</name>
<feature type="chain" id="PRO_5017397966" description="DUF2147 domain-containing protein" evidence="1">
    <location>
        <begin position="28"/>
        <end position="136"/>
    </location>
</feature>
<dbReference type="AlphaFoldDB" id="A0A3A4R462"/>
<reference evidence="2 3" key="1">
    <citation type="journal article" date="2017" name="ISME J.">
        <title>Energy and carbon metabolisms in a deep terrestrial subsurface fluid microbial community.</title>
        <authorList>
            <person name="Momper L."/>
            <person name="Jungbluth S.P."/>
            <person name="Lee M.D."/>
            <person name="Amend J.P."/>
        </authorList>
    </citation>
    <scope>NUCLEOTIDE SEQUENCE [LARGE SCALE GENOMIC DNA]</scope>
    <source>
        <strain evidence="2">SURF_26</strain>
    </source>
</reference>
<sequence length="136" mass="14730">MKLMKSLATAFLILMIAGVLSPAVSSADDTLDGKWTLYTEVVRGTNKGLESETTINITQDLSNGRIDGKALEGNETQIGRVSGLVKGTLIEMTFSYEKRVLRCSLNLNHDGTFIGGIFRSLDGGEGVIYGIKEKKE</sequence>
<gene>
    <name evidence="2" type="ORF">C4541_05490</name>
</gene>
<keyword evidence="1" id="KW-0732">Signal</keyword>
<evidence type="ECO:0000256" key="1">
    <source>
        <dbReference type="SAM" id="SignalP"/>
    </source>
</evidence>
<organism evidence="2 3">
    <name type="scientific">Candidatus Auribacter fodinae</name>
    <dbReference type="NCBI Taxonomy" id="2093366"/>
    <lineage>
        <taxon>Bacteria</taxon>
        <taxon>Pseudomonadati</taxon>
        <taxon>Candidatus Auribacterota</taxon>
        <taxon>Candidatus Auribacteria</taxon>
        <taxon>Candidatus Auribacterales</taxon>
        <taxon>Candidatus Auribacteraceae</taxon>
        <taxon>Candidatus Auribacter</taxon>
    </lineage>
</organism>
<comment type="caution">
    <text evidence="2">The sequence shown here is derived from an EMBL/GenBank/DDBJ whole genome shotgun (WGS) entry which is preliminary data.</text>
</comment>
<evidence type="ECO:0008006" key="4">
    <source>
        <dbReference type="Google" id="ProtNLM"/>
    </source>
</evidence>
<dbReference type="Proteomes" id="UP000266426">
    <property type="component" value="Unassembled WGS sequence"/>
</dbReference>
<feature type="signal peptide" evidence="1">
    <location>
        <begin position="1"/>
        <end position="27"/>
    </location>
</feature>
<proteinExistence type="predicted"/>
<evidence type="ECO:0000313" key="3">
    <source>
        <dbReference type="Proteomes" id="UP000266426"/>
    </source>
</evidence>
<protein>
    <recommendedName>
        <fullName evidence="4">DUF2147 domain-containing protein</fullName>
    </recommendedName>
</protein>
<dbReference type="EMBL" id="QZJZ01000043">
    <property type="protein sequence ID" value="RJP59732.1"/>
    <property type="molecule type" value="Genomic_DNA"/>
</dbReference>
<accession>A0A3A4R462</accession>